<dbReference type="EMBL" id="SNRW01009072">
    <property type="protein sequence ID" value="KAA6378544.1"/>
    <property type="molecule type" value="Genomic_DNA"/>
</dbReference>
<protein>
    <submittedName>
        <fullName evidence="1">Uncharacterized protein</fullName>
    </submittedName>
</protein>
<accession>A0A5J4V7R9</accession>
<dbReference type="Gene3D" id="3.40.50.300">
    <property type="entry name" value="P-loop containing nucleotide triphosphate hydrolases"/>
    <property type="match status" value="1"/>
</dbReference>
<sequence length="227" mass="24670">MSTSDCFGSQSPLELLTQILNIDGLYDKTQSALSAIKGVSAATVCLFPLTGGNRVSHRLTALFTQQAFSKLLLVLAVLSFAARPKTRASYVKGNLYYDTNVANNDGIVRIDNDDFQKQTTDPFYLPESKKKIEDFLLLKSGTAPADAKATPVADTEDDFIKLKTSKQLTSADTTCGYVDLAYTQLKYDLLGYSIKTQASADIAPSITYIVKNGVTSIEIQNIPSNLT</sequence>
<name>A0A5J4V7R9_9EUKA</name>
<organism evidence="1 2">
    <name type="scientific">Streblomastix strix</name>
    <dbReference type="NCBI Taxonomy" id="222440"/>
    <lineage>
        <taxon>Eukaryota</taxon>
        <taxon>Metamonada</taxon>
        <taxon>Preaxostyla</taxon>
        <taxon>Oxymonadida</taxon>
        <taxon>Streblomastigidae</taxon>
        <taxon>Streblomastix</taxon>
    </lineage>
</organism>
<proteinExistence type="predicted"/>
<evidence type="ECO:0000313" key="2">
    <source>
        <dbReference type="Proteomes" id="UP000324800"/>
    </source>
</evidence>
<dbReference type="Proteomes" id="UP000324800">
    <property type="component" value="Unassembled WGS sequence"/>
</dbReference>
<evidence type="ECO:0000313" key="1">
    <source>
        <dbReference type="EMBL" id="KAA6378544.1"/>
    </source>
</evidence>
<dbReference type="AlphaFoldDB" id="A0A5J4V7R9"/>
<feature type="non-terminal residue" evidence="1">
    <location>
        <position position="227"/>
    </location>
</feature>
<dbReference type="Pfam" id="PF12775">
    <property type="entry name" value="AAA_7"/>
    <property type="match status" value="1"/>
</dbReference>
<comment type="caution">
    <text evidence="1">The sequence shown here is derived from an EMBL/GenBank/DDBJ whole genome shotgun (WGS) entry which is preliminary data.</text>
</comment>
<reference evidence="1 2" key="1">
    <citation type="submission" date="2019-03" db="EMBL/GenBank/DDBJ databases">
        <title>Single cell metagenomics reveals metabolic interactions within the superorganism composed of flagellate Streblomastix strix and complex community of Bacteroidetes bacteria on its surface.</title>
        <authorList>
            <person name="Treitli S.C."/>
            <person name="Kolisko M."/>
            <person name="Husnik F."/>
            <person name="Keeling P."/>
            <person name="Hampl V."/>
        </authorList>
    </citation>
    <scope>NUCLEOTIDE SEQUENCE [LARGE SCALE GENOMIC DNA]</scope>
    <source>
        <strain evidence="1">ST1C</strain>
    </source>
</reference>
<gene>
    <name evidence="1" type="ORF">EZS28_025927</name>
</gene>
<dbReference type="InterPro" id="IPR027417">
    <property type="entry name" value="P-loop_NTPase"/>
</dbReference>